<dbReference type="GO" id="GO:0018990">
    <property type="term" value="P:ecdysis, chitin-based cuticle"/>
    <property type="evidence" value="ECO:0007669"/>
    <property type="project" value="InterPro"/>
</dbReference>
<evidence type="ECO:0000256" key="1">
    <source>
        <dbReference type="SAM" id="SignalP"/>
    </source>
</evidence>
<accession>A0AAW2H1G9</accession>
<reference evidence="2 3" key="1">
    <citation type="submission" date="2023-03" db="EMBL/GenBank/DDBJ databases">
        <title>High recombination rates correlate with genetic variation in Cardiocondyla obscurior ants.</title>
        <authorList>
            <person name="Errbii M."/>
        </authorList>
    </citation>
    <scope>NUCLEOTIDE SEQUENCE [LARGE SCALE GENOMIC DNA]</scope>
    <source>
        <strain evidence="2">Alpha-2009</strain>
        <tissue evidence="2">Whole body</tissue>
    </source>
</reference>
<proteinExistence type="predicted"/>
<dbReference type="GO" id="GO:0008255">
    <property type="term" value="F:ecdysis-triggering hormone activity"/>
    <property type="evidence" value="ECO:0007669"/>
    <property type="project" value="InterPro"/>
</dbReference>
<evidence type="ECO:0000313" key="2">
    <source>
        <dbReference type="EMBL" id="KAL0133344.1"/>
    </source>
</evidence>
<dbReference type="Pfam" id="PF04736">
    <property type="entry name" value="Eclosion"/>
    <property type="match status" value="1"/>
</dbReference>
<dbReference type="Proteomes" id="UP001430953">
    <property type="component" value="Unassembled WGS sequence"/>
</dbReference>
<keyword evidence="3" id="KW-1185">Reference proteome</keyword>
<feature type="signal peptide" evidence="1">
    <location>
        <begin position="1"/>
        <end position="22"/>
    </location>
</feature>
<dbReference type="GO" id="GO:0007218">
    <property type="term" value="P:neuropeptide signaling pathway"/>
    <property type="evidence" value="ECO:0007669"/>
    <property type="project" value="InterPro"/>
</dbReference>
<gene>
    <name evidence="2" type="ORF">PUN28_000827</name>
</gene>
<keyword evidence="1" id="KW-0732">Signal</keyword>
<name>A0AAW2H1G9_9HYME</name>
<comment type="caution">
    <text evidence="2">The sequence shown here is derived from an EMBL/GenBank/DDBJ whole genome shotgun (WGS) entry which is preliminary data.</text>
</comment>
<evidence type="ECO:0000313" key="3">
    <source>
        <dbReference type="Proteomes" id="UP001430953"/>
    </source>
</evidence>
<dbReference type="EMBL" id="JADYXP020000001">
    <property type="protein sequence ID" value="KAL0133344.1"/>
    <property type="molecule type" value="Genomic_DNA"/>
</dbReference>
<sequence length="89" mass="10175">MSKSSNRIIFLLVIIFATFCFASTTDAVRNVGVCIRNCEQCRKMFGAYFMGEKCMDSCIKYKGKFIPDCEDDLSIHSFLSSREAENDIY</sequence>
<feature type="chain" id="PRO_5043509083" description="Eclosion hormone" evidence="1">
    <location>
        <begin position="23"/>
        <end position="89"/>
    </location>
</feature>
<evidence type="ECO:0008006" key="4">
    <source>
        <dbReference type="Google" id="ProtNLM"/>
    </source>
</evidence>
<dbReference type="AlphaFoldDB" id="A0AAW2H1G9"/>
<protein>
    <recommendedName>
        <fullName evidence="4">Eclosion hormone</fullName>
    </recommendedName>
</protein>
<organism evidence="2 3">
    <name type="scientific">Cardiocondyla obscurior</name>
    <dbReference type="NCBI Taxonomy" id="286306"/>
    <lineage>
        <taxon>Eukaryota</taxon>
        <taxon>Metazoa</taxon>
        <taxon>Ecdysozoa</taxon>
        <taxon>Arthropoda</taxon>
        <taxon>Hexapoda</taxon>
        <taxon>Insecta</taxon>
        <taxon>Pterygota</taxon>
        <taxon>Neoptera</taxon>
        <taxon>Endopterygota</taxon>
        <taxon>Hymenoptera</taxon>
        <taxon>Apocrita</taxon>
        <taxon>Aculeata</taxon>
        <taxon>Formicoidea</taxon>
        <taxon>Formicidae</taxon>
        <taxon>Myrmicinae</taxon>
        <taxon>Cardiocondyla</taxon>
    </lineage>
</organism>
<dbReference type="InterPro" id="IPR006825">
    <property type="entry name" value="Eclosion"/>
</dbReference>